<proteinExistence type="predicted"/>
<evidence type="ECO:0000256" key="1">
    <source>
        <dbReference type="SAM" id="Phobius"/>
    </source>
</evidence>
<dbReference type="EMBL" id="BAAAZI010000012">
    <property type="protein sequence ID" value="GAA4146270.1"/>
    <property type="molecule type" value="Genomic_DNA"/>
</dbReference>
<reference evidence="3" key="1">
    <citation type="journal article" date="2019" name="Int. J. Syst. Evol. Microbiol.">
        <title>The Global Catalogue of Microorganisms (GCM) 10K type strain sequencing project: providing services to taxonomists for standard genome sequencing and annotation.</title>
        <authorList>
            <consortium name="The Broad Institute Genomics Platform"/>
            <consortium name="The Broad Institute Genome Sequencing Center for Infectious Disease"/>
            <person name="Wu L."/>
            <person name="Ma J."/>
        </authorList>
    </citation>
    <scope>NUCLEOTIDE SEQUENCE [LARGE SCALE GENOMIC DNA]</scope>
    <source>
        <strain evidence="3">JCM 16704</strain>
    </source>
</reference>
<feature type="transmembrane region" description="Helical" evidence="1">
    <location>
        <begin position="52"/>
        <end position="72"/>
    </location>
</feature>
<feature type="transmembrane region" description="Helical" evidence="1">
    <location>
        <begin position="21"/>
        <end position="40"/>
    </location>
</feature>
<accession>A0ABP7Z401</accession>
<organism evidence="2 3">
    <name type="scientific">Sphingobacterium kyonggiense</name>
    <dbReference type="NCBI Taxonomy" id="714075"/>
    <lineage>
        <taxon>Bacteria</taxon>
        <taxon>Pseudomonadati</taxon>
        <taxon>Bacteroidota</taxon>
        <taxon>Sphingobacteriia</taxon>
        <taxon>Sphingobacteriales</taxon>
        <taxon>Sphingobacteriaceae</taxon>
        <taxon>Sphingobacterium</taxon>
    </lineage>
</organism>
<evidence type="ECO:0000313" key="2">
    <source>
        <dbReference type="EMBL" id="GAA4146270.1"/>
    </source>
</evidence>
<evidence type="ECO:0000313" key="3">
    <source>
        <dbReference type="Proteomes" id="UP001500101"/>
    </source>
</evidence>
<dbReference type="Proteomes" id="UP001500101">
    <property type="component" value="Unassembled WGS sequence"/>
</dbReference>
<comment type="caution">
    <text evidence="2">The sequence shown here is derived from an EMBL/GenBank/DDBJ whole genome shotgun (WGS) entry which is preliminary data.</text>
</comment>
<sequence>MAFYTYLGMPRDKLYLADQNKWFVIRFVLFKTWCIVGNPITSLGTLDRGTEYIGVFYIILTGMYNAAGWCHAKSPSLMFVQQRTEHKGVFE</sequence>
<protein>
    <submittedName>
        <fullName evidence="2">Uncharacterized protein</fullName>
    </submittedName>
</protein>
<name>A0ABP7Z401_9SPHI</name>
<keyword evidence="3" id="KW-1185">Reference proteome</keyword>
<keyword evidence="1" id="KW-1133">Transmembrane helix</keyword>
<keyword evidence="1" id="KW-0812">Transmembrane</keyword>
<gene>
    <name evidence="2" type="ORF">GCM10022216_30980</name>
</gene>
<keyword evidence="1" id="KW-0472">Membrane</keyword>